<reference evidence="8" key="1">
    <citation type="submission" date="2022-01" db="EMBL/GenBank/DDBJ databases">
        <title>Comparative genomics reveals a dynamic genome evolution in the ectomycorrhizal milk-cap (Lactarius) mushrooms.</title>
        <authorList>
            <consortium name="DOE Joint Genome Institute"/>
            <person name="Lebreton A."/>
            <person name="Tang N."/>
            <person name="Kuo A."/>
            <person name="LaButti K."/>
            <person name="Drula E."/>
            <person name="Barry K."/>
            <person name="Clum A."/>
            <person name="Lipzen A."/>
            <person name="Mousain D."/>
            <person name="Ng V."/>
            <person name="Wang R."/>
            <person name="Wang X."/>
            <person name="Dai Y."/>
            <person name="Henrissat B."/>
            <person name="Grigoriev I.V."/>
            <person name="Guerin-Laguette A."/>
            <person name="Yu F."/>
            <person name="Martin F.M."/>
        </authorList>
    </citation>
    <scope>NUCLEOTIDE SEQUENCE</scope>
    <source>
        <strain evidence="8">QP</strain>
    </source>
</reference>
<gene>
    <name evidence="8" type="ORF">EDB92DRAFT_1817778</name>
</gene>
<keyword evidence="3" id="KW-0274">FAD</keyword>
<dbReference type="InterPro" id="IPR036188">
    <property type="entry name" value="FAD/NAD-bd_sf"/>
</dbReference>
<evidence type="ECO:0000256" key="4">
    <source>
        <dbReference type="ARBA" id="ARBA00023002"/>
    </source>
</evidence>
<evidence type="ECO:0000313" key="8">
    <source>
        <dbReference type="EMBL" id="KAH8987846.1"/>
    </source>
</evidence>
<organism evidence="8 9">
    <name type="scientific">Lactarius akahatsu</name>
    <dbReference type="NCBI Taxonomy" id="416441"/>
    <lineage>
        <taxon>Eukaryota</taxon>
        <taxon>Fungi</taxon>
        <taxon>Dikarya</taxon>
        <taxon>Basidiomycota</taxon>
        <taxon>Agaricomycotina</taxon>
        <taxon>Agaricomycetes</taxon>
        <taxon>Russulales</taxon>
        <taxon>Russulaceae</taxon>
        <taxon>Lactarius</taxon>
    </lineage>
</organism>
<evidence type="ECO:0000256" key="2">
    <source>
        <dbReference type="ARBA" id="ARBA00022630"/>
    </source>
</evidence>
<evidence type="ECO:0000256" key="6">
    <source>
        <dbReference type="SAM" id="MobiDB-lite"/>
    </source>
</evidence>
<keyword evidence="5" id="KW-0503">Monooxygenase</keyword>
<feature type="region of interest" description="Disordered" evidence="6">
    <location>
        <begin position="1"/>
        <end position="45"/>
    </location>
</feature>
<dbReference type="SUPFAM" id="SSF51905">
    <property type="entry name" value="FAD/NAD(P)-binding domain"/>
    <property type="match status" value="1"/>
</dbReference>
<dbReference type="InterPro" id="IPR002938">
    <property type="entry name" value="FAD-bd"/>
</dbReference>
<name>A0AAD4LDJ6_9AGAM</name>
<evidence type="ECO:0000313" key="9">
    <source>
        <dbReference type="Proteomes" id="UP001201163"/>
    </source>
</evidence>
<dbReference type="Gene3D" id="3.50.50.60">
    <property type="entry name" value="FAD/NAD(P)-binding domain"/>
    <property type="match status" value="1"/>
</dbReference>
<accession>A0AAD4LDJ6</accession>
<feature type="compositionally biased region" description="Basic and acidic residues" evidence="6">
    <location>
        <begin position="8"/>
        <end position="18"/>
    </location>
</feature>
<keyword evidence="2" id="KW-0285">Flavoprotein</keyword>
<evidence type="ECO:0000259" key="7">
    <source>
        <dbReference type="Pfam" id="PF01494"/>
    </source>
</evidence>
<dbReference type="GO" id="GO:0071949">
    <property type="term" value="F:FAD binding"/>
    <property type="evidence" value="ECO:0007669"/>
    <property type="project" value="InterPro"/>
</dbReference>
<evidence type="ECO:0000256" key="3">
    <source>
        <dbReference type="ARBA" id="ARBA00022827"/>
    </source>
</evidence>
<keyword evidence="9" id="KW-1185">Reference proteome</keyword>
<dbReference type="Pfam" id="PF01494">
    <property type="entry name" value="FAD_binding_3"/>
    <property type="match status" value="1"/>
</dbReference>
<feature type="domain" description="FAD-binding" evidence="7">
    <location>
        <begin position="56"/>
        <end position="236"/>
    </location>
</feature>
<evidence type="ECO:0000256" key="5">
    <source>
        <dbReference type="ARBA" id="ARBA00023033"/>
    </source>
</evidence>
<dbReference type="InterPro" id="IPR050493">
    <property type="entry name" value="FAD-dep_Monooxygenase_BioMet"/>
</dbReference>
<proteinExistence type="inferred from homology"/>
<evidence type="ECO:0000256" key="1">
    <source>
        <dbReference type="ARBA" id="ARBA00007992"/>
    </source>
</evidence>
<protein>
    <submittedName>
        <fullName evidence="8">FAD/NAD-P-binding domain-containing protein</fullName>
    </submittedName>
</protein>
<sequence length="500" mass="54583">MEQLPRAWDVDRDSDPRSGHRRDRSLPNSALRYTSHGPDTPAPAHDVFRQANVHLDFLVVGGGIAGLAAAYALAASGHRVRVLEQARSLKRCPGGVRLPPNATRILSYWGVEKEVLQKASTIPSSSILDRQSAWQAGLVEELGSEYLTMHHADLHEILHRLALSAGARVTFGATVESVEPAPEAPPENGTSTSIAGPSTLRPSVRLKTGEILHADVIVGADGQRSIVRRVVTEDAEPEPTPTGLSVYTGSVPMSNIRKYVPLRHLADGWLFWAGEGRAVLGYPLEFAIHVWWEDLKKSAAVPWPGAPDSWDPTTSLSSIRYKEGQMDSRLRFLLDNAGPVSRQSHVVMPPLESWVDESESIVLIGEAAHPQGPGRTYACSLALEDAAILGTLFSRLRSRDQVPTLLYAFQDLHKGRADAVAALEIKNADVALSNPPRVRDGLVRWSALPADEPEPPSSESGPTDAELADIMDVWGYFAIDAADEWWVDWGLLRERSRVGQ</sequence>
<dbReference type="GO" id="GO:0004497">
    <property type="term" value="F:monooxygenase activity"/>
    <property type="evidence" value="ECO:0007669"/>
    <property type="project" value="UniProtKB-KW"/>
</dbReference>
<dbReference type="EMBL" id="JAKELL010000045">
    <property type="protein sequence ID" value="KAH8987846.1"/>
    <property type="molecule type" value="Genomic_DNA"/>
</dbReference>
<dbReference type="AlphaFoldDB" id="A0AAD4LDJ6"/>
<keyword evidence="4" id="KW-0560">Oxidoreductase</keyword>
<feature type="region of interest" description="Disordered" evidence="6">
    <location>
        <begin position="177"/>
        <end position="200"/>
    </location>
</feature>
<comment type="similarity">
    <text evidence="1">Belongs to the paxM FAD-dependent monooxygenase family.</text>
</comment>
<dbReference type="PANTHER" id="PTHR13789:SF147">
    <property type="entry name" value="PUTATIVE (AFU_ORTHOLOGUE AFUA_2G01950)-RELATED"/>
    <property type="match status" value="1"/>
</dbReference>
<comment type="caution">
    <text evidence="8">The sequence shown here is derived from an EMBL/GenBank/DDBJ whole genome shotgun (WGS) entry which is preliminary data.</text>
</comment>
<dbReference type="Proteomes" id="UP001201163">
    <property type="component" value="Unassembled WGS sequence"/>
</dbReference>
<dbReference type="PANTHER" id="PTHR13789">
    <property type="entry name" value="MONOOXYGENASE"/>
    <property type="match status" value="1"/>
</dbReference>
<dbReference type="PRINTS" id="PR00420">
    <property type="entry name" value="RNGMNOXGNASE"/>
</dbReference>